<proteinExistence type="predicted"/>
<organism evidence="1 2">
    <name type="scientific">Sulfobacillus thermotolerans</name>
    <dbReference type="NCBI Taxonomy" id="338644"/>
    <lineage>
        <taxon>Bacteria</taxon>
        <taxon>Bacillati</taxon>
        <taxon>Bacillota</taxon>
        <taxon>Clostridia</taxon>
        <taxon>Eubacteriales</taxon>
        <taxon>Clostridiales Family XVII. Incertae Sedis</taxon>
        <taxon>Sulfobacillus</taxon>
    </lineage>
</organism>
<evidence type="ECO:0000313" key="1">
    <source>
        <dbReference type="EMBL" id="AUW95282.1"/>
    </source>
</evidence>
<gene>
    <name evidence="1" type="ORF">BXT84_16055</name>
</gene>
<dbReference type="Proteomes" id="UP000325292">
    <property type="component" value="Chromosome"/>
</dbReference>
<protein>
    <submittedName>
        <fullName evidence="1">Uncharacterized protein</fullName>
    </submittedName>
</protein>
<evidence type="ECO:0000313" key="2">
    <source>
        <dbReference type="Proteomes" id="UP000325292"/>
    </source>
</evidence>
<keyword evidence="2" id="KW-1185">Reference proteome</keyword>
<name>A0ABN5H4I4_9FIRM</name>
<dbReference type="EMBL" id="CP019454">
    <property type="protein sequence ID" value="AUW95282.1"/>
    <property type="molecule type" value="Genomic_DNA"/>
</dbReference>
<sequence>MVTPQVTNPRVTAPVTLLFSNLVRRLPKRSDQSLAIQTKSPISQVVVDIRIHRAPNLLWLRQRLSIPAPRHFACGHEPIRQGERNEKYFLESILLD</sequence>
<reference evidence="1 2" key="1">
    <citation type="journal article" date="2019" name="Sci. Rep.">
        <title>Sulfobacillus thermotolerans: new insights into resistance and metabolic capacities of acidophilic chemolithotrophs.</title>
        <authorList>
            <person name="Panyushkina A.E."/>
            <person name="Babenko V.V."/>
            <person name="Nikitina A.S."/>
            <person name="Selezneva O.V."/>
            <person name="Tsaplina I.A."/>
            <person name="Letarova M.A."/>
            <person name="Kostryukova E.S."/>
            <person name="Letarov A.V."/>
        </authorList>
    </citation>
    <scope>NUCLEOTIDE SEQUENCE [LARGE SCALE GENOMIC DNA]</scope>
    <source>
        <strain evidence="1 2">Kr1</strain>
    </source>
</reference>
<accession>A0ABN5H4I4</accession>